<feature type="chain" id="PRO_5046125427" evidence="1">
    <location>
        <begin position="26"/>
        <end position="58"/>
    </location>
</feature>
<dbReference type="RefSeq" id="WP_380830522.1">
    <property type="nucleotide sequence ID" value="NZ_JBHTCG010000030.1"/>
</dbReference>
<feature type="signal peptide" evidence="1">
    <location>
        <begin position="1"/>
        <end position="25"/>
    </location>
</feature>
<sequence>MTKLAVGIFLAATMHFGYSAGVAHASSATGTTHNITAKPATSGIGMTTYNAGKNIFMI</sequence>
<evidence type="ECO:0000256" key="1">
    <source>
        <dbReference type="SAM" id="SignalP"/>
    </source>
</evidence>
<organism evidence="2 3">
    <name type="scientific">Sphaerisporangium rhizosphaerae</name>
    <dbReference type="NCBI Taxonomy" id="2269375"/>
    <lineage>
        <taxon>Bacteria</taxon>
        <taxon>Bacillati</taxon>
        <taxon>Actinomycetota</taxon>
        <taxon>Actinomycetes</taxon>
        <taxon>Streptosporangiales</taxon>
        <taxon>Streptosporangiaceae</taxon>
        <taxon>Sphaerisporangium</taxon>
    </lineage>
</organism>
<dbReference type="Proteomes" id="UP001596496">
    <property type="component" value="Unassembled WGS sequence"/>
</dbReference>
<keyword evidence="3" id="KW-1185">Reference proteome</keyword>
<name>A0ABW2PB38_9ACTN</name>
<comment type="caution">
    <text evidence="2">The sequence shown here is derived from an EMBL/GenBank/DDBJ whole genome shotgun (WGS) entry which is preliminary data.</text>
</comment>
<evidence type="ECO:0000313" key="3">
    <source>
        <dbReference type="Proteomes" id="UP001596496"/>
    </source>
</evidence>
<gene>
    <name evidence="2" type="ORF">ACFQSB_31655</name>
</gene>
<protein>
    <submittedName>
        <fullName evidence="2">Uncharacterized protein</fullName>
    </submittedName>
</protein>
<evidence type="ECO:0000313" key="2">
    <source>
        <dbReference type="EMBL" id="MFC7386803.1"/>
    </source>
</evidence>
<reference evidence="3" key="1">
    <citation type="journal article" date="2019" name="Int. J. Syst. Evol. Microbiol.">
        <title>The Global Catalogue of Microorganisms (GCM) 10K type strain sequencing project: providing services to taxonomists for standard genome sequencing and annotation.</title>
        <authorList>
            <consortium name="The Broad Institute Genomics Platform"/>
            <consortium name="The Broad Institute Genome Sequencing Center for Infectious Disease"/>
            <person name="Wu L."/>
            <person name="Ma J."/>
        </authorList>
    </citation>
    <scope>NUCLEOTIDE SEQUENCE [LARGE SCALE GENOMIC DNA]</scope>
    <source>
        <strain evidence="3">CECT 7649</strain>
    </source>
</reference>
<proteinExistence type="predicted"/>
<keyword evidence="1" id="KW-0732">Signal</keyword>
<dbReference type="EMBL" id="JBHTCG010000030">
    <property type="protein sequence ID" value="MFC7386803.1"/>
    <property type="molecule type" value="Genomic_DNA"/>
</dbReference>
<accession>A0ABW2PB38</accession>